<name>A0ABV6NNP4_9BACI</name>
<organism evidence="1 2">
    <name type="scientific">Halalkalibacter alkalisediminis</name>
    <dbReference type="NCBI Taxonomy" id="935616"/>
    <lineage>
        <taxon>Bacteria</taxon>
        <taxon>Bacillati</taxon>
        <taxon>Bacillota</taxon>
        <taxon>Bacilli</taxon>
        <taxon>Bacillales</taxon>
        <taxon>Bacillaceae</taxon>
        <taxon>Halalkalibacter</taxon>
    </lineage>
</organism>
<reference evidence="1 2" key="1">
    <citation type="submission" date="2024-09" db="EMBL/GenBank/DDBJ databases">
        <authorList>
            <person name="Sun Q."/>
            <person name="Mori K."/>
        </authorList>
    </citation>
    <scope>NUCLEOTIDE SEQUENCE [LARGE SCALE GENOMIC DNA]</scope>
    <source>
        <strain evidence="1 2">NCAIM B.02301</strain>
    </source>
</reference>
<dbReference type="EMBL" id="JBHLTR010000082">
    <property type="protein sequence ID" value="MFC0561753.1"/>
    <property type="molecule type" value="Genomic_DNA"/>
</dbReference>
<keyword evidence="2" id="KW-1185">Reference proteome</keyword>
<accession>A0ABV6NNP4</accession>
<dbReference type="Proteomes" id="UP001589833">
    <property type="component" value="Unassembled WGS sequence"/>
</dbReference>
<gene>
    <name evidence="1" type="ORF">ACFFH4_22995</name>
</gene>
<comment type="caution">
    <text evidence="1">The sequence shown here is derived from an EMBL/GenBank/DDBJ whole genome shotgun (WGS) entry which is preliminary data.</text>
</comment>
<proteinExistence type="predicted"/>
<protein>
    <submittedName>
        <fullName evidence="1">Uncharacterized protein</fullName>
    </submittedName>
</protein>
<evidence type="ECO:0000313" key="2">
    <source>
        <dbReference type="Proteomes" id="UP001589833"/>
    </source>
</evidence>
<dbReference type="RefSeq" id="WP_273843733.1">
    <property type="nucleotide sequence ID" value="NZ_JAQQWT010000007.1"/>
</dbReference>
<evidence type="ECO:0000313" key="1">
    <source>
        <dbReference type="EMBL" id="MFC0561753.1"/>
    </source>
</evidence>
<sequence>MTKFPFQQFPSLVDEIVSSIYDKYPELEEKFGSAGKLNAEKITSIILIILKPLGLWVKNGYLRITLSG</sequence>